<organism evidence="1 2">
    <name type="scientific">Candidatus Enterococcus moelleringii</name>
    <dbReference type="NCBI Taxonomy" id="2815325"/>
    <lineage>
        <taxon>Bacteria</taxon>
        <taxon>Bacillati</taxon>
        <taxon>Bacillota</taxon>
        <taxon>Bacilli</taxon>
        <taxon>Lactobacillales</taxon>
        <taxon>Enterococcaceae</taxon>
        <taxon>Enterococcus</taxon>
    </lineage>
</organism>
<dbReference type="Pfam" id="PF06245">
    <property type="entry name" value="DUF1015"/>
    <property type="match status" value="1"/>
</dbReference>
<keyword evidence="2" id="KW-1185">Reference proteome</keyword>
<gene>
    <name evidence="1" type="ORF">JZO70_13675</name>
</gene>
<evidence type="ECO:0000313" key="2">
    <source>
        <dbReference type="Proteomes" id="UP000664601"/>
    </source>
</evidence>
<protein>
    <submittedName>
        <fullName evidence="1">DUF1015 domain-containing protein</fullName>
    </submittedName>
</protein>
<accession>A0ABS3LC57</accession>
<proteinExistence type="predicted"/>
<dbReference type="EMBL" id="JAFREM010000020">
    <property type="protein sequence ID" value="MBO1307221.1"/>
    <property type="molecule type" value="Genomic_DNA"/>
</dbReference>
<dbReference type="PIRSF" id="PIRSF033563">
    <property type="entry name" value="UCP033563"/>
    <property type="match status" value="1"/>
</dbReference>
<dbReference type="PANTHER" id="PTHR36454:SF1">
    <property type="entry name" value="DUF1015 DOMAIN-CONTAINING PROTEIN"/>
    <property type="match status" value="1"/>
</dbReference>
<comment type="caution">
    <text evidence="1">The sequence shown here is derived from an EMBL/GenBank/DDBJ whole genome shotgun (WGS) entry which is preliminary data.</text>
</comment>
<dbReference type="RefSeq" id="WP_207674148.1">
    <property type="nucleotide sequence ID" value="NZ_JAFREM010000020.1"/>
</dbReference>
<dbReference type="Proteomes" id="UP000664601">
    <property type="component" value="Unassembled WGS sequence"/>
</dbReference>
<dbReference type="InterPro" id="IPR008323">
    <property type="entry name" value="UCP033563"/>
</dbReference>
<reference evidence="1 2" key="1">
    <citation type="submission" date="2021-03" db="EMBL/GenBank/DDBJ databases">
        <title>Enterococcal diversity collection.</title>
        <authorList>
            <person name="Gilmore M.S."/>
            <person name="Schwartzman J."/>
            <person name="Van Tyne D."/>
            <person name="Martin M."/>
            <person name="Earl A.M."/>
            <person name="Manson A.L."/>
            <person name="Straub T."/>
            <person name="Salamzade R."/>
            <person name="Saavedra J."/>
            <person name="Lebreton F."/>
            <person name="Prichula J."/>
            <person name="Schaufler K."/>
            <person name="Gaca A."/>
            <person name="Sgardioli B."/>
            <person name="Wagenaar J."/>
            <person name="Strong T."/>
        </authorList>
    </citation>
    <scope>NUCLEOTIDE SEQUENCE [LARGE SCALE GENOMIC DNA]</scope>
    <source>
        <strain evidence="1 2">669A</strain>
    </source>
</reference>
<sequence>MVEVHPFKAIRPAEALADQVAELPYDVVNSAEAKELAQGNPHSFFHIDKAEIDLPEELSPYDPQVYQKAADNLAAFLKEGWLKKEDSNYYYLYELIMDGRSQTGLVACTSIDDYVSGKIKKHEFTRPEKEVDRINHIKACDANTSPIFLSYRSDATVQGLLAEWKAAHAPVYDFKSYHEVTHRVWVIDDATVIDQLEEAFKLVDALYIADGHHRTESAVKVGLEKRENGQESPESSNFLSIIFPDDELAIWEYNRVLKVAPPADFFDQLAENYTVEKSGVKKPAAVGQVQMYLGKDWYTLTVKPDKVNNDPVESLDVSLLQNYVFDQIFDIKDVRTDKRIDFIGGIRGTDELEKLVDSGDWQLAFSMYPTAITDLLSVADAGKIMPPKSTWFEPKLLSGLFMHDLETK</sequence>
<dbReference type="PANTHER" id="PTHR36454">
    <property type="entry name" value="LMO2823 PROTEIN"/>
    <property type="match status" value="1"/>
</dbReference>
<evidence type="ECO:0000313" key="1">
    <source>
        <dbReference type="EMBL" id="MBO1307221.1"/>
    </source>
</evidence>
<name>A0ABS3LC57_9ENTE</name>